<comment type="caution">
    <text evidence="1">The sequence shown here is derived from an EMBL/GenBank/DDBJ whole genome shotgun (WGS) entry which is preliminary data.</text>
</comment>
<evidence type="ECO:0000313" key="2">
    <source>
        <dbReference type="Proteomes" id="UP000830395"/>
    </source>
</evidence>
<evidence type="ECO:0000313" key="1">
    <source>
        <dbReference type="EMBL" id="MCJ8732691.1"/>
    </source>
</evidence>
<dbReference type="EMBL" id="CM040979">
    <property type="protein sequence ID" value="MCJ8732691.1"/>
    <property type="molecule type" value="Genomic_DNA"/>
</dbReference>
<keyword evidence="2" id="KW-1185">Reference proteome</keyword>
<sequence length="608" mass="69549">MEDYIKEALSLGFIRPSLRGRGSFLSRKKKGICGLNAVMQKDRYPLPLKNSAFERLQKVKIFSKLDLRSAYNLIRIRAGDEWKTAFIMPSGHYEYLLMPFGLMNAPAVFQRFINEVLQETLNHYAFVYLDDILIFSSLLEEHVVHVGRVLQLLLQNHLYVKLEKSQFHVTTISFLGFVVSQGRLSMDPDKVKAVTQWPQPTSVQLVQRFLGFANFFRRFIWDFSTLAAPLSALTKKTQAGFKWTREAQQAFETLKKKLTTAPVLHMPDPEAQFIVEVDASDIGVGAILSQHSGPDQKLHPCAYFSHRLTPSERNFDVGNRELLAVKLALQEWRHWLEGAKHQSLIWTDHKNLAYVQEAKHLNPRQSKWSLFFTRFNFVLSYRPRSKNLKPDALSRQWDIPSQEPSHEPIISPPRIEAPLRWGLEEAIHTAFCQEPDLGGGPPGKLYVPLTIWPQALSWGHTSPFAGHPEPWSFCADASGGPIWKRMSGPMWLPVSSLCGTRSHILAHLVCFIPSPSPLAHGPTFHWTSLQVYQRPRGWQLYWSSWIGSQRPVNSFPCPDSLRPRKTAKLLLQRVVRVHGFPTDLVSDRGPQFTSQFWKAFLPSLGGYR</sequence>
<reference evidence="1" key="1">
    <citation type="submission" date="2020-02" db="EMBL/GenBank/DDBJ databases">
        <title>Genome sequencing of the panga catfish, Pangasius djambal.</title>
        <authorList>
            <person name="Wen M."/>
            <person name="Zahm M."/>
            <person name="Roques C."/>
            <person name="Cabau C."/>
            <person name="Klopp C."/>
            <person name="Donnadieu C."/>
            <person name="Jouanno E."/>
            <person name="Avarre J.-C."/>
            <person name="Campet M."/>
            <person name="Ha T."/>
            <person name="Dugue R."/>
            <person name="Lampietro C."/>
            <person name="Louis A."/>
            <person name="Herpin A."/>
            <person name="Echchiki A."/>
            <person name="Berthelot C."/>
            <person name="Parey E."/>
            <person name="Roest-Crollius H."/>
            <person name="Braasch I."/>
            <person name="Postlethwait J.H."/>
            <person name="Bobe J."/>
            <person name="Montfort J."/>
            <person name="Bouchez O."/>
            <person name="Begum T."/>
            <person name="Schartl M."/>
            <person name="Gustiano R."/>
            <person name="Guiguen Y."/>
        </authorList>
    </citation>
    <scope>NUCLEOTIDE SEQUENCE</scope>
    <source>
        <strain evidence="1">Pdj_M5554</strain>
    </source>
</reference>
<organism evidence="1 2">
    <name type="scientific">Pangasius djambal</name>
    <dbReference type="NCBI Taxonomy" id="1691987"/>
    <lineage>
        <taxon>Eukaryota</taxon>
        <taxon>Metazoa</taxon>
        <taxon>Chordata</taxon>
        <taxon>Craniata</taxon>
        <taxon>Vertebrata</taxon>
        <taxon>Euteleostomi</taxon>
        <taxon>Actinopterygii</taxon>
        <taxon>Neopterygii</taxon>
        <taxon>Teleostei</taxon>
        <taxon>Ostariophysi</taxon>
        <taxon>Siluriformes</taxon>
        <taxon>Pangasiidae</taxon>
        <taxon>Pangasius</taxon>
    </lineage>
</organism>
<protein>
    <submittedName>
        <fullName evidence="1">Uncharacterized protein</fullName>
    </submittedName>
</protein>
<gene>
    <name evidence="1" type="ORF">PDJAM_G00214120</name>
</gene>
<name>A0ACC5YCI5_9TELE</name>
<proteinExistence type="predicted"/>
<dbReference type="Proteomes" id="UP000830395">
    <property type="component" value="Chromosome 5"/>
</dbReference>
<accession>A0ACC5YCI5</accession>